<proteinExistence type="predicted"/>
<accession>A0ABQ6XA81</accession>
<keyword evidence="1" id="KW-0732">Signal</keyword>
<evidence type="ECO:0000256" key="1">
    <source>
        <dbReference type="SAM" id="SignalP"/>
    </source>
</evidence>
<reference evidence="2 3" key="1">
    <citation type="submission" date="2019-09" db="EMBL/GenBank/DDBJ databases">
        <title>The Halomonas whole genome shotgun (WGS).</title>
        <authorList>
            <person name="Xie Z."/>
        </authorList>
    </citation>
    <scope>NUCLEOTIDE SEQUENCE [LARGE SCALE GENOMIC DNA]</scope>
    <source>
        <strain evidence="2 3">NBT06E8</strain>
    </source>
</reference>
<comment type="caution">
    <text evidence="2">The sequence shown here is derived from an EMBL/GenBank/DDBJ whole genome shotgun (WGS) entry which is preliminary data.</text>
</comment>
<protein>
    <submittedName>
        <fullName evidence="2">Uncharacterized protein</fullName>
    </submittedName>
</protein>
<sequence>MVNFYKAVLTASFFFASVFLHVAASEEISDQDFYGTYCVTDVERYRGGLTTREQALSRQHEIVLISEDEFSLWGEEVYERPLYRIAKHPIMTEEGEVPNYQQRFGSFYGHGVERETVVTFRAYNASAPNEGYVFEVVDHQLWLFLDGWFYKLEKKDLSGASNCDSVANQG</sequence>
<dbReference type="RefSeq" id="WP_153843109.1">
    <property type="nucleotide sequence ID" value="NZ_CP048602.1"/>
</dbReference>
<evidence type="ECO:0000313" key="3">
    <source>
        <dbReference type="Proteomes" id="UP000466130"/>
    </source>
</evidence>
<dbReference type="EMBL" id="VWRT01000005">
    <property type="protein sequence ID" value="KAE8438918.1"/>
    <property type="molecule type" value="Genomic_DNA"/>
</dbReference>
<gene>
    <name evidence="2" type="ORF">F1978_08255</name>
</gene>
<name>A0ABQ6XA81_9GAMM</name>
<organism evidence="2 3">
    <name type="scientific">Vreelandella piezotolerans</name>
    <dbReference type="NCBI Taxonomy" id="2609667"/>
    <lineage>
        <taxon>Bacteria</taxon>
        <taxon>Pseudomonadati</taxon>
        <taxon>Pseudomonadota</taxon>
        <taxon>Gammaproteobacteria</taxon>
        <taxon>Oceanospirillales</taxon>
        <taxon>Halomonadaceae</taxon>
        <taxon>Vreelandella</taxon>
    </lineage>
</organism>
<keyword evidence="3" id="KW-1185">Reference proteome</keyword>
<feature type="chain" id="PRO_5046461244" evidence="1">
    <location>
        <begin position="25"/>
        <end position="170"/>
    </location>
</feature>
<evidence type="ECO:0000313" key="2">
    <source>
        <dbReference type="EMBL" id="KAE8438918.1"/>
    </source>
</evidence>
<feature type="signal peptide" evidence="1">
    <location>
        <begin position="1"/>
        <end position="24"/>
    </location>
</feature>
<dbReference type="Proteomes" id="UP000466130">
    <property type="component" value="Unassembled WGS sequence"/>
</dbReference>